<evidence type="ECO:0000256" key="2">
    <source>
        <dbReference type="ARBA" id="ARBA00022898"/>
    </source>
</evidence>
<dbReference type="InterPro" id="IPR000277">
    <property type="entry name" value="Cys/Met-Metab_PyrdxlP-dep_enz"/>
</dbReference>
<name>A0ABR1QKT7_9PEZI</name>
<dbReference type="RefSeq" id="XP_066702655.1">
    <property type="nucleotide sequence ID" value="XM_066842793.1"/>
</dbReference>
<dbReference type="SUPFAM" id="SSF53383">
    <property type="entry name" value="PLP-dependent transferases"/>
    <property type="match status" value="1"/>
</dbReference>
<dbReference type="InterPro" id="IPR051750">
    <property type="entry name" value="Trans-sulfuration_enzymes"/>
</dbReference>
<dbReference type="Gene3D" id="3.40.640.10">
    <property type="entry name" value="Type I PLP-dependent aspartate aminotransferase-like (Major domain)"/>
    <property type="match status" value="1"/>
</dbReference>
<organism evidence="4 5">
    <name type="scientific">Apiospora aurea</name>
    <dbReference type="NCBI Taxonomy" id="335848"/>
    <lineage>
        <taxon>Eukaryota</taxon>
        <taxon>Fungi</taxon>
        <taxon>Dikarya</taxon>
        <taxon>Ascomycota</taxon>
        <taxon>Pezizomycotina</taxon>
        <taxon>Sordariomycetes</taxon>
        <taxon>Xylariomycetidae</taxon>
        <taxon>Amphisphaeriales</taxon>
        <taxon>Apiosporaceae</taxon>
        <taxon>Apiospora</taxon>
    </lineage>
</organism>
<proteinExistence type="inferred from homology"/>
<comment type="cofactor">
    <cofactor evidence="1 3">
        <name>pyridoxal 5'-phosphate</name>
        <dbReference type="ChEBI" id="CHEBI:597326"/>
    </cofactor>
</comment>
<dbReference type="EMBL" id="JAQQWE010000004">
    <property type="protein sequence ID" value="KAK7957349.1"/>
    <property type="molecule type" value="Genomic_DNA"/>
</dbReference>
<comment type="similarity">
    <text evidence="3">Belongs to the trans-sulfuration enzymes family.</text>
</comment>
<dbReference type="GeneID" id="92075855"/>
<dbReference type="InterPro" id="IPR015422">
    <property type="entry name" value="PyrdxlP-dep_Trfase_small"/>
</dbReference>
<evidence type="ECO:0000313" key="4">
    <source>
        <dbReference type="EMBL" id="KAK7957349.1"/>
    </source>
</evidence>
<reference evidence="4 5" key="1">
    <citation type="submission" date="2023-01" db="EMBL/GenBank/DDBJ databases">
        <title>Analysis of 21 Apiospora genomes using comparative genomics revels a genus with tremendous synthesis potential of carbohydrate active enzymes and secondary metabolites.</title>
        <authorList>
            <person name="Sorensen T."/>
        </authorList>
    </citation>
    <scope>NUCLEOTIDE SEQUENCE [LARGE SCALE GENOMIC DNA]</scope>
    <source>
        <strain evidence="4 5">CBS 24483</strain>
    </source>
</reference>
<keyword evidence="5" id="KW-1185">Reference proteome</keyword>
<comment type="caution">
    <text evidence="4">The sequence shown here is derived from an EMBL/GenBank/DDBJ whole genome shotgun (WGS) entry which is preliminary data.</text>
</comment>
<evidence type="ECO:0000256" key="3">
    <source>
        <dbReference type="RuleBase" id="RU362118"/>
    </source>
</evidence>
<evidence type="ECO:0000313" key="5">
    <source>
        <dbReference type="Proteomes" id="UP001391051"/>
    </source>
</evidence>
<dbReference type="InterPro" id="IPR015421">
    <property type="entry name" value="PyrdxlP-dep_Trfase_major"/>
</dbReference>
<dbReference type="Proteomes" id="UP001391051">
    <property type="component" value="Unassembled WGS sequence"/>
</dbReference>
<keyword evidence="2 3" id="KW-0663">Pyridoxal phosphate</keyword>
<protein>
    <submittedName>
        <fullName evidence="4">Cystathionine gamma-synthase- converts cysteine into cystathionine</fullName>
    </submittedName>
</protein>
<dbReference type="Pfam" id="PF01053">
    <property type="entry name" value="Cys_Met_Meta_PP"/>
    <property type="match status" value="1"/>
</dbReference>
<accession>A0ABR1QKT7</accession>
<dbReference type="PANTHER" id="PTHR42699:SF1">
    <property type="entry name" value="CYSTATHIONINE GAMMA-SYNTHASE-RELATED"/>
    <property type="match status" value="1"/>
</dbReference>
<dbReference type="InterPro" id="IPR015424">
    <property type="entry name" value="PyrdxlP-dep_Trfase"/>
</dbReference>
<sequence length="342" mass="38490">MAAIYSLTKMLRSWSGTSAVVFGFPYDSTLRVQEAFAKHHLFYGHGTSDELNQLEAHLYEERAAHKRTIQYVWCECTSNPLVRTPDLSRIRELADKYGFLVIVDDTIGTMANVNVLDVADIIVTSLSKSFNGRADAMGGSIVLNRLQRRHHDRLRRHFADPQNAGYADSSLLYHRDALQIEINSRDYLPRIDRMNHHAARLVNMLLLLAGSDRAIKHIYYPRGDPNYRARMREQTPDDGIVPGYGGLFTLAFASVSVARAFFDALDVCKGSSLGAEVTLAQPYVQTVFPRKKEWAAQYGLSEAIVRCSIGVEDVEDLERIFRVAMEAADKAFTDGRCADTYD</sequence>
<evidence type="ECO:0000256" key="1">
    <source>
        <dbReference type="ARBA" id="ARBA00001933"/>
    </source>
</evidence>
<gene>
    <name evidence="4" type="ORF">PG986_006571</name>
</gene>
<dbReference type="Gene3D" id="3.90.1150.10">
    <property type="entry name" value="Aspartate Aminotransferase, domain 1"/>
    <property type="match status" value="1"/>
</dbReference>
<dbReference type="PANTHER" id="PTHR42699">
    <property type="match status" value="1"/>
</dbReference>